<dbReference type="InterPro" id="IPR012340">
    <property type="entry name" value="NA-bd_OB-fold"/>
</dbReference>
<dbReference type="SUPFAM" id="SSF50249">
    <property type="entry name" value="Nucleic acid-binding proteins"/>
    <property type="match status" value="2"/>
</dbReference>
<protein>
    <recommendedName>
        <fullName evidence="3">Replication protein A OB domain-containing protein</fullName>
    </recommendedName>
</protein>
<reference evidence="1" key="1">
    <citation type="submission" date="2023-02" db="EMBL/GenBank/DDBJ databases">
        <title>Genome of toxic invasive species Heracleum sosnowskyi carries increased number of genes despite the absence of recent whole-genome duplications.</title>
        <authorList>
            <person name="Schelkunov M."/>
            <person name="Shtratnikova V."/>
            <person name="Makarenko M."/>
            <person name="Klepikova A."/>
            <person name="Omelchenko D."/>
            <person name="Novikova G."/>
            <person name="Obukhova E."/>
            <person name="Bogdanov V."/>
            <person name="Penin A."/>
            <person name="Logacheva M."/>
        </authorList>
    </citation>
    <scope>NUCLEOTIDE SEQUENCE</scope>
    <source>
        <strain evidence="1">Hsosn_3</strain>
        <tissue evidence="1">Leaf</tissue>
    </source>
</reference>
<evidence type="ECO:0000313" key="1">
    <source>
        <dbReference type="EMBL" id="KAK1393529.1"/>
    </source>
</evidence>
<evidence type="ECO:0000313" key="2">
    <source>
        <dbReference type="Proteomes" id="UP001237642"/>
    </source>
</evidence>
<proteinExistence type="predicted"/>
<accession>A0AAD8N1V1</accession>
<evidence type="ECO:0008006" key="3">
    <source>
        <dbReference type="Google" id="ProtNLM"/>
    </source>
</evidence>
<reference evidence="1" key="2">
    <citation type="submission" date="2023-05" db="EMBL/GenBank/DDBJ databases">
        <authorList>
            <person name="Schelkunov M.I."/>
        </authorList>
    </citation>
    <scope>NUCLEOTIDE SEQUENCE</scope>
    <source>
        <strain evidence="1">Hsosn_3</strain>
        <tissue evidence="1">Leaf</tissue>
    </source>
</reference>
<organism evidence="1 2">
    <name type="scientific">Heracleum sosnowskyi</name>
    <dbReference type="NCBI Taxonomy" id="360622"/>
    <lineage>
        <taxon>Eukaryota</taxon>
        <taxon>Viridiplantae</taxon>
        <taxon>Streptophyta</taxon>
        <taxon>Embryophyta</taxon>
        <taxon>Tracheophyta</taxon>
        <taxon>Spermatophyta</taxon>
        <taxon>Magnoliopsida</taxon>
        <taxon>eudicotyledons</taxon>
        <taxon>Gunneridae</taxon>
        <taxon>Pentapetalae</taxon>
        <taxon>asterids</taxon>
        <taxon>campanulids</taxon>
        <taxon>Apiales</taxon>
        <taxon>Apiaceae</taxon>
        <taxon>Apioideae</taxon>
        <taxon>apioid superclade</taxon>
        <taxon>Tordylieae</taxon>
        <taxon>Tordyliinae</taxon>
        <taxon>Heracleum</taxon>
    </lineage>
</organism>
<dbReference type="EMBL" id="JAUIZM010000003">
    <property type="protein sequence ID" value="KAK1393529.1"/>
    <property type="molecule type" value="Genomic_DNA"/>
</dbReference>
<dbReference type="Gene3D" id="2.40.50.140">
    <property type="entry name" value="Nucleic acid-binding proteins"/>
    <property type="match status" value="2"/>
</dbReference>
<dbReference type="PANTHER" id="PTHR47165:SF4">
    <property type="entry name" value="OS03G0429900 PROTEIN"/>
    <property type="match status" value="1"/>
</dbReference>
<keyword evidence="2" id="KW-1185">Reference proteome</keyword>
<dbReference type="AlphaFoldDB" id="A0AAD8N1V1"/>
<dbReference type="Proteomes" id="UP001237642">
    <property type="component" value="Unassembled WGS sequence"/>
</dbReference>
<dbReference type="PANTHER" id="PTHR47165">
    <property type="entry name" value="OS03G0429900 PROTEIN"/>
    <property type="match status" value="1"/>
</dbReference>
<gene>
    <name evidence="1" type="ORF">POM88_012585</name>
</gene>
<comment type="caution">
    <text evidence="1">The sequence shown here is derived from an EMBL/GenBank/DDBJ whole genome shotgun (WGS) entry which is preliminary data.</text>
</comment>
<name>A0AAD8N1V1_9APIA</name>
<sequence>MYLSCSHEHLLDHAHNLILLDDTVSFPEIWKYFGPNIHEGTMYRISNFVVKEAIGKLRPVSSQFLIIFSKVTLMQVLDNESFFIPKHKFEIVNLRDLHLLANDIHEGVLPEYAYDVIGVVEDLQDLEIAETKSGYMQLLKFKIGDGRYSHKVAIWGELAEFARNMLEMEAEQLRIILISSIRILKTNGHIVISCSSSTKVYVNLEYDDVIKMRQRLLEEGYVAAGDHAAN</sequence>